<dbReference type="AlphaFoldDB" id="A0A6M3XRF7"/>
<accession>A0A6M3XRF7</accession>
<evidence type="ECO:0000313" key="1">
    <source>
        <dbReference type="EMBL" id="QJA79966.1"/>
    </source>
</evidence>
<protein>
    <submittedName>
        <fullName evidence="2">Uncharacterized protein</fullName>
    </submittedName>
</protein>
<organism evidence="2">
    <name type="scientific">viral metagenome</name>
    <dbReference type="NCBI Taxonomy" id="1070528"/>
    <lineage>
        <taxon>unclassified sequences</taxon>
        <taxon>metagenomes</taxon>
        <taxon>organismal metagenomes</taxon>
    </lineage>
</organism>
<proteinExistence type="predicted"/>
<dbReference type="EMBL" id="MT144818">
    <property type="protein sequence ID" value="QJH99937.1"/>
    <property type="molecule type" value="Genomic_DNA"/>
</dbReference>
<name>A0A6M3XRF7_9ZZZZ</name>
<reference evidence="2" key="1">
    <citation type="submission" date="2020-03" db="EMBL/GenBank/DDBJ databases">
        <title>The deep terrestrial virosphere.</title>
        <authorList>
            <person name="Holmfeldt K."/>
            <person name="Nilsson E."/>
            <person name="Simone D."/>
            <person name="Lopez-Fernandez M."/>
            <person name="Wu X."/>
            <person name="de Brujin I."/>
            <person name="Lundin D."/>
            <person name="Andersson A."/>
            <person name="Bertilsson S."/>
            <person name="Dopson M."/>
        </authorList>
    </citation>
    <scope>NUCLEOTIDE SEQUENCE</scope>
    <source>
        <strain evidence="1">MM415A00812</strain>
        <strain evidence="2">TM448B01736</strain>
    </source>
</reference>
<evidence type="ECO:0000313" key="2">
    <source>
        <dbReference type="EMBL" id="QJH99937.1"/>
    </source>
</evidence>
<sequence>MKSGDYVKLKTPERTVTVGQGEHPKGMTVSANGEIYFLSYSAVFKVSKTADLKNKIGSLAQKPYPLLHLDFIEKFIDQFETIKIKEK</sequence>
<dbReference type="EMBL" id="MT142400">
    <property type="protein sequence ID" value="QJA79966.1"/>
    <property type="molecule type" value="Genomic_DNA"/>
</dbReference>
<gene>
    <name evidence="1" type="ORF">MM415A00812_0021</name>
    <name evidence="2" type="ORF">TM448B01736_0002</name>
</gene>